<dbReference type="RefSeq" id="WP_309201855.1">
    <property type="nucleotide sequence ID" value="NZ_CP133548.1"/>
</dbReference>
<evidence type="ECO:0000313" key="2">
    <source>
        <dbReference type="Proteomes" id="UP001239782"/>
    </source>
</evidence>
<reference evidence="1 2" key="1">
    <citation type="submission" date="2023-08" db="EMBL/GenBank/DDBJ databases">
        <title>Pleionea litopenaei sp. nov., isolated from stomach of juvenile Litopenaeus vannamei.</title>
        <authorList>
            <person name="Rho A.M."/>
            <person name="Hwang C.Y."/>
        </authorList>
    </citation>
    <scope>NUCLEOTIDE SEQUENCE [LARGE SCALE GENOMIC DNA]</scope>
    <source>
        <strain evidence="1 2">HL-JVS1</strain>
    </source>
</reference>
<dbReference type="EMBL" id="CP133548">
    <property type="protein sequence ID" value="WMS86710.1"/>
    <property type="molecule type" value="Genomic_DNA"/>
</dbReference>
<evidence type="ECO:0000313" key="1">
    <source>
        <dbReference type="EMBL" id="WMS86710.1"/>
    </source>
</evidence>
<gene>
    <name evidence="1" type="ORF">Q9312_15930</name>
</gene>
<keyword evidence="2" id="KW-1185">Reference proteome</keyword>
<sequence length="170" mass="19248">MSDYVQLAKSFCIGQPVYDMPGSLWRQSFEYIQEYGSSLKLDKNKVHDLWTVLGGCIRNKIRDDKIILDVLMRVLPGYSGPDKVVYRGECKFLFEQNRLGFCWTTKKEVAELFASGRNRIESGGVLLKALAPSNAILAAPNSHSSEFLREDEYTCNPTLLLDIDIIKAFS</sequence>
<dbReference type="Proteomes" id="UP001239782">
    <property type="component" value="Chromosome"/>
</dbReference>
<protein>
    <submittedName>
        <fullName evidence="1">Uncharacterized protein</fullName>
    </submittedName>
</protein>
<organism evidence="1 2">
    <name type="scientific">Pleionea litopenaei</name>
    <dbReference type="NCBI Taxonomy" id="3070815"/>
    <lineage>
        <taxon>Bacteria</taxon>
        <taxon>Pseudomonadati</taxon>
        <taxon>Pseudomonadota</taxon>
        <taxon>Gammaproteobacteria</taxon>
        <taxon>Oceanospirillales</taxon>
        <taxon>Pleioneaceae</taxon>
        <taxon>Pleionea</taxon>
    </lineage>
</organism>
<name>A0AA51X743_9GAMM</name>
<dbReference type="AlphaFoldDB" id="A0AA51X743"/>
<proteinExistence type="predicted"/>
<dbReference type="KEGG" id="plei:Q9312_15930"/>
<accession>A0AA51X743</accession>